<gene>
    <name evidence="2" type="ORF">HK103_002289</name>
</gene>
<dbReference type="GO" id="GO:0000981">
    <property type="term" value="F:DNA-binding transcription factor activity, RNA polymerase II-specific"/>
    <property type="evidence" value="ECO:0007669"/>
    <property type="project" value="InterPro"/>
</dbReference>
<dbReference type="EMBL" id="JADGKB010000018">
    <property type="protein sequence ID" value="KAJ3259386.1"/>
    <property type="molecule type" value="Genomic_DNA"/>
</dbReference>
<accession>A0AAD5UN84</accession>
<sequence>MRPKRPCDHCRLKKRKCDGLQPCSTPPLSRSEFINCRKDDKVDTLLEKLDMIEAALISAKNDDKVMEKNGKDIDALCDAFQEAAKIISSSRKNQVVVARQTTPEELLAKYNAEIFNPTFNQFQKRKPEQLMDTPSPSDTSQTETDIINFQNAFRTSMDTFFTKIPQITVGKEIATHLLELSYVLFAGGNANANAYNDIVVCRSMDLSENLKKILMFQAVFYSKHPNLIPGIPNPTFEDRKMLARQFDYDFESRGSKNEIMTTMQVIDDIRAILLHAVNMFSIQEKNEGMKAMTIAFSLLKSNKILDASIFQNQFQSNIMTIDNITSYRAPPSVLVMSENERIQRVSLLALFLNLDTFSSIATGQGFLLDESLFPETPIYNGKFTPYNKFRKNKSDFAMNSIWENTVYDNVFNQMKIDAITKLEIAQESFFTSITQIRFIKLMRDIIRFSRSTKFNSVQENSEKGVQLHECILRHLLTITPPVELDSYMYFGSYPQRYYPNPHFSPCLALFTLLHFSIAQFNPLLLFSTQLGQPCVYTSKDIIFACLNGQKHVIDMAHFPNILPTPAAVGFELNNEIPSPLFCSSTVCNLTFTISSIALSVFQMDPGDIQRLTQVVSVINSSIYPAMKRIGMIWPMASDLSQKLEGLIHIAESSISANAFGFR</sequence>
<organism evidence="2 3">
    <name type="scientific">Boothiomyces macroporosus</name>
    <dbReference type="NCBI Taxonomy" id="261099"/>
    <lineage>
        <taxon>Eukaryota</taxon>
        <taxon>Fungi</taxon>
        <taxon>Fungi incertae sedis</taxon>
        <taxon>Chytridiomycota</taxon>
        <taxon>Chytridiomycota incertae sedis</taxon>
        <taxon>Chytridiomycetes</taxon>
        <taxon>Rhizophydiales</taxon>
        <taxon>Terramycetaceae</taxon>
        <taxon>Boothiomyces</taxon>
    </lineage>
</organism>
<keyword evidence="3" id="KW-1185">Reference proteome</keyword>
<dbReference type="Proteomes" id="UP001210925">
    <property type="component" value="Unassembled WGS sequence"/>
</dbReference>
<dbReference type="CDD" id="cd00067">
    <property type="entry name" value="GAL4"/>
    <property type="match status" value="1"/>
</dbReference>
<evidence type="ECO:0000313" key="2">
    <source>
        <dbReference type="EMBL" id="KAJ3259386.1"/>
    </source>
</evidence>
<proteinExistence type="predicted"/>
<name>A0AAD5UN84_9FUNG</name>
<dbReference type="InterPro" id="IPR001138">
    <property type="entry name" value="Zn2Cys6_DnaBD"/>
</dbReference>
<dbReference type="Pfam" id="PF00172">
    <property type="entry name" value="Zn_clus"/>
    <property type="match status" value="1"/>
</dbReference>
<feature type="domain" description="Zn(2)-C6 fungal-type" evidence="1">
    <location>
        <begin position="5"/>
        <end position="25"/>
    </location>
</feature>
<evidence type="ECO:0000259" key="1">
    <source>
        <dbReference type="Pfam" id="PF00172"/>
    </source>
</evidence>
<evidence type="ECO:0000313" key="3">
    <source>
        <dbReference type="Proteomes" id="UP001210925"/>
    </source>
</evidence>
<protein>
    <recommendedName>
        <fullName evidence="1">Zn(2)-C6 fungal-type domain-containing protein</fullName>
    </recommendedName>
</protein>
<reference evidence="2" key="1">
    <citation type="submission" date="2020-05" db="EMBL/GenBank/DDBJ databases">
        <title>Phylogenomic resolution of chytrid fungi.</title>
        <authorList>
            <person name="Stajich J.E."/>
            <person name="Amses K."/>
            <person name="Simmons R."/>
            <person name="Seto K."/>
            <person name="Myers J."/>
            <person name="Bonds A."/>
            <person name="Quandt C.A."/>
            <person name="Barry K."/>
            <person name="Liu P."/>
            <person name="Grigoriev I."/>
            <person name="Longcore J.E."/>
            <person name="James T.Y."/>
        </authorList>
    </citation>
    <scope>NUCLEOTIDE SEQUENCE</scope>
    <source>
        <strain evidence="2">PLAUS21</strain>
    </source>
</reference>
<dbReference type="GO" id="GO:0008270">
    <property type="term" value="F:zinc ion binding"/>
    <property type="evidence" value="ECO:0007669"/>
    <property type="project" value="InterPro"/>
</dbReference>
<dbReference type="AlphaFoldDB" id="A0AAD5UN84"/>
<comment type="caution">
    <text evidence="2">The sequence shown here is derived from an EMBL/GenBank/DDBJ whole genome shotgun (WGS) entry which is preliminary data.</text>
</comment>